<protein>
    <submittedName>
        <fullName evidence="2">Uncharacterized protein</fullName>
    </submittedName>
</protein>
<feature type="region of interest" description="Disordered" evidence="1">
    <location>
        <begin position="30"/>
        <end position="82"/>
    </location>
</feature>
<reference evidence="2 3" key="1">
    <citation type="submission" date="2014-04" db="EMBL/GenBank/DDBJ databases">
        <authorList>
            <consortium name="DOE Joint Genome Institute"/>
            <person name="Kuo A."/>
            <person name="Kohler A."/>
            <person name="Jargeat P."/>
            <person name="Nagy L.G."/>
            <person name="Floudas D."/>
            <person name="Copeland A."/>
            <person name="Barry K.W."/>
            <person name="Cichocki N."/>
            <person name="Veneault-Fourrey C."/>
            <person name="LaButti K."/>
            <person name="Lindquist E.A."/>
            <person name="Lipzen A."/>
            <person name="Lundell T."/>
            <person name="Morin E."/>
            <person name="Murat C."/>
            <person name="Sun H."/>
            <person name="Tunlid A."/>
            <person name="Henrissat B."/>
            <person name="Grigoriev I.V."/>
            <person name="Hibbett D.S."/>
            <person name="Martin F."/>
            <person name="Nordberg H.P."/>
            <person name="Cantor M.N."/>
            <person name="Hua S.X."/>
        </authorList>
    </citation>
    <scope>NUCLEOTIDE SEQUENCE [LARGE SCALE GENOMIC DNA]</scope>
    <source>
        <strain evidence="2 3">Ve08.2h10</strain>
    </source>
</reference>
<evidence type="ECO:0000313" key="3">
    <source>
        <dbReference type="Proteomes" id="UP000054538"/>
    </source>
</evidence>
<dbReference type="HOGENOM" id="CLU_2558969_0_0_1"/>
<keyword evidence="3" id="KW-1185">Reference proteome</keyword>
<gene>
    <name evidence="2" type="ORF">PAXRUDRAFT_830023</name>
</gene>
<proteinExistence type="predicted"/>
<organism evidence="2 3">
    <name type="scientific">Paxillus rubicundulus Ve08.2h10</name>
    <dbReference type="NCBI Taxonomy" id="930991"/>
    <lineage>
        <taxon>Eukaryota</taxon>
        <taxon>Fungi</taxon>
        <taxon>Dikarya</taxon>
        <taxon>Basidiomycota</taxon>
        <taxon>Agaricomycotina</taxon>
        <taxon>Agaricomycetes</taxon>
        <taxon>Agaricomycetidae</taxon>
        <taxon>Boletales</taxon>
        <taxon>Paxilineae</taxon>
        <taxon>Paxillaceae</taxon>
        <taxon>Paxillus</taxon>
    </lineage>
</organism>
<feature type="compositionally biased region" description="Polar residues" evidence="1">
    <location>
        <begin position="70"/>
        <end position="82"/>
    </location>
</feature>
<sequence>MGVKSLLGPTTYAQVTSSLLMISKTPIRWTGQGCPDSLRSTRREGADGAKRDGLPPRWPGDYLQVGPNHSIRTQATPVQRSR</sequence>
<dbReference type="EMBL" id="KN825289">
    <property type="protein sequence ID" value="KIK92341.1"/>
    <property type="molecule type" value="Genomic_DNA"/>
</dbReference>
<reference evidence="3" key="2">
    <citation type="submission" date="2015-01" db="EMBL/GenBank/DDBJ databases">
        <title>Evolutionary Origins and Diversification of the Mycorrhizal Mutualists.</title>
        <authorList>
            <consortium name="DOE Joint Genome Institute"/>
            <consortium name="Mycorrhizal Genomics Consortium"/>
            <person name="Kohler A."/>
            <person name="Kuo A."/>
            <person name="Nagy L.G."/>
            <person name="Floudas D."/>
            <person name="Copeland A."/>
            <person name="Barry K.W."/>
            <person name="Cichocki N."/>
            <person name="Veneault-Fourrey C."/>
            <person name="LaButti K."/>
            <person name="Lindquist E.A."/>
            <person name="Lipzen A."/>
            <person name="Lundell T."/>
            <person name="Morin E."/>
            <person name="Murat C."/>
            <person name="Riley R."/>
            <person name="Ohm R."/>
            <person name="Sun H."/>
            <person name="Tunlid A."/>
            <person name="Henrissat B."/>
            <person name="Grigoriev I.V."/>
            <person name="Hibbett D.S."/>
            <person name="Martin F."/>
        </authorList>
    </citation>
    <scope>NUCLEOTIDE SEQUENCE [LARGE SCALE GENOMIC DNA]</scope>
    <source>
        <strain evidence="3">Ve08.2h10</strain>
    </source>
</reference>
<evidence type="ECO:0000256" key="1">
    <source>
        <dbReference type="SAM" id="MobiDB-lite"/>
    </source>
</evidence>
<feature type="compositionally biased region" description="Basic and acidic residues" evidence="1">
    <location>
        <begin position="39"/>
        <end position="54"/>
    </location>
</feature>
<dbReference type="Proteomes" id="UP000054538">
    <property type="component" value="Unassembled WGS sequence"/>
</dbReference>
<evidence type="ECO:0000313" key="2">
    <source>
        <dbReference type="EMBL" id="KIK92341.1"/>
    </source>
</evidence>
<name>A0A0D0DU32_9AGAM</name>
<dbReference type="AlphaFoldDB" id="A0A0D0DU32"/>
<accession>A0A0D0DU32</accession>
<dbReference type="InParanoid" id="A0A0D0DU32"/>